<proteinExistence type="predicted"/>
<dbReference type="CDD" id="cd01659">
    <property type="entry name" value="TRX_superfamily"/>
    <property type="match status" value="1"/>
</dbReference>
<feature type="transmembrane region" description="Helical" evidence="1">
    <location>
        <begin position="180"/>
        <end position="204"/>
    </location>
</feature>
<comment type="caution">
    <text evidence="3">The sequence shown here is derived from an EMBL/GenBank/DDBJ whole genome shotgun (WGS) entry which is preliminary data.</text>
</comment>
<keyword evidence="1" id="KW-0812">Transmembrane</keyword>
<dbReference type="Pfam" id="PF13386">
    <property type="entry name" value="DsbD_2"/>
    <property type="match status" value="1"/>
</dbReference>
<gene>
    <name evidence="3" type="ORF">FGW20_11825</name>
</gene>
<feature type="transmembrane region" description="Helical" evidence="1">
    <location>
        <begin position="210"/>
        <end position="233"/>
    </location>
</feature>
<dbReference type="PANTHER" id="PTHR31272:SF9">
    <property type="entry name" value="BLL1027 PROTEIN"/>
    <property type="match status" value="1"/>
</dbReference>
<evidence type="ECO:0000256" key="1">
    <source>
        <dbReference type="SAM" id="Phobius"/>
    </source>
</evidence>
<dbReference type="EMBL" id="VCYI01000018">
    <property type="protein sequence ID" value="MDN7013708.1"/>
    <property type="molecule type" value="Genomic_DNA"/>
</dbReference>
<name>A0ABT8M529_9EURY</name>
<sequence length="328" mass="34878">MCSTHTSAKGGGLMVVKTVQALAVLLIACTLCIPAAAASTVSLEYYHMDRCSDCRFIDPLIADLEGAYDGALTIEWIDVETVEGWERWNAYAFLEVPAVVVDGTVKIPKEEITEESLRAAIEQSLAGEQPQENSPPINWDIPFAYSLGLLSGFSPCLMAILGFILVYVTGSGKELKSSLLNSLIFGLGLVAAYIVMGCCFLLAGMSLGGFGPYLAVAAGLITILAGVNLLGLIRLPVSTDDYVRSSLRKHATTLAGLFVLGMMFSIVKVPCAAPMLLILLSRILIDGTVQDLSLLLVFGAGVLTPFLGVGVLGGYASSSRIREYRDII</sequence>
<evidence type="ECO:0000313" key="4">
    <source>
        <dbReference type="Proteomes" id="UP001168423"/>
    </source>
</evidence>
<dbReference type="SUPFAM" id="SSF52833">
    <property type="entry name" value="Thioredoxin-like"/>
    <property type="match status" value="1"/>
</dbReference>
<feature type="transmembrane region" description="Helical" evidence="1">
    <location>
        <begin position="143"/>
        <end position="168"/>
    </location>
</feature>
<accession>A0ABT8M529</accession>
<protein>
    <submittedName>
        <fullName evidence="3">Cytochrome c biogenesis protein</fullName>
    </submittedName>
</protein>
<feature type="transmembrane region" description="Helical" evidence="1">
    <location>
        <begin position="292"/>
        <end position="315"/>
    </location>
</feature>
<keyword evidence="4" id="KW-1185">Reference proteome</keyword>
<dbReference type="Proteomes" id="UP001168423">
    <property type="component" value="Unassembled WGS sequence"/>
</dbReference>
<feature type="domain" description="Urease accessory protein UreH-like transmembrane" evidence="2">
    <location>
        <begin position="144"/>
        <end position="319"/>
    </location>
</feature>
<dbReference type="InterPro" id="IPR039447">
    <property type="entry name" value="UreH-like_TM_dom"/>
</dbReference>
<organism evidence="3 4">
    <name type="scientific">Methanoculleus methanifontis</name>
    <dbReference type="NCBI Taxonomy" id="2584086"/>
    <lineage>
        <taxon>Archaea</taxon>
        <taxon>Methanobacteriati</taxon>
        <taxon>Methanobacteriota</taxon>
        <taxon>Stenosarchaea group</taxon>
        <taxon>Methanomicrobia</taxon>
        <taxon>Methanomicrobiales</taxon>
        <taxon>Methanomicrobiaceae</taxon>
        <taxon>Methanoculleus</taxon>
    </lineage>
</organism>
<dbReference type="PANTHER" id="PTHR31272">
    <property type="entry name" value="CYTOCHROME C-TYPE BIOGENESIS PROTEIN HI_1454-RELATED"/>
    <property type="match status" value="1"/>
</dbReference>
<evidence type="ECO:0000313" key="3">
    <source>
        <dbReference type="EMBL" id="MDN7013708.1"/>
    </source>
</evidence>
<evidence type="ECO:0000259" key="2">
    <source>
        <dbReference type="Pfam" id="PF13386"/>
    </source>
</evidence>
<keyword evidence="1" id="KW-1133">Transmembrane helix</keyword>
<reference evidence="3" key="1">
    <citation type="submission" date="2019-05" db="EMBL/GenBank/DDBJ databases">
        <title>Isolation and characterization of methanogens from the cold seep sediment at Four-Way Closure Ridge.</title>
        <authorList>
            <person name="You Y.-T."/>
            <person name="Chen S.-C."/>
            <person name="Zhang W.-L."/>
            <person name="Lai M.-C."/>
        </authorList>
    </citation>
    <scope>NUCLEOTIDE SEQUENCE</scope>
    <source>
        <strain evidence="3">FWC-SCC3</strain>
    </source>
</reference>
<keyword evidence="1" id="KW-0472">Membrane</keyword>
<feature type="transmembrane region" description="Helical" evidence="1">
    <location>
        <begin position="254"/>
        <end position="280"/>
    </location>
</feature>
<dbReference type="InterPro" id="IPR051790">
    <property type="entry name" value="Cytochrome_c-biogenesis_DsbD"/>
</dbReference>
<dbReference type="Gene3D" id="3.40.30.10">
    <property type="entry name" value="Glutaredoxin"/>
    <property type="match status" value="1"/>
</dbReference>
<dbReference type="InterPro" id="IPR036249">
    <property type="entry name" value="Thioredoxin-like_sf"/>
</dbReference>